<name>A0ACA9SN13_9GLOM</name>
<evidence type="ECO:0000313" key="1">
    <source>
        <dbReference type="EMBL" id="CAG8844467.1"/>
    </source>
</evidence>
<evidence type="ECO:0000313" key="2">
    <source>
        <dbReference type="Proteomes" id="UP000789920"/>
    </source>
</evidence>
<feature type="non-terminal residue" evidence="1">
    <location>
        <position position="102"/>
    </location>
</feature>
<keyword evidence="2" id="KW-1185">Reference proteome</keyword>
<accession>A0ACA9SN13</accession>
<protein>
    <submittedName>
        <fullName evidence="1">23363_t:CDS:1</fullName>
    </submittedName>
</protein>
<proteinExistence type="predicted"/>
<dbReference type="EMBL" id="CAJVQC010142799">
    <property type="protein sequence ID" value="CAG8844467.1"/>
    <property type="molecule type" value="Genomic_DNA"/>
</dbReference>
<organism evidence="1 2">
    <name type="scientific">Racocetra persica</name>
    <dbReference type="NCBI Taxonomy" id="160502"/>
    <lineage>
        <taxon>Eukaryota</taxon>
        <taxon>Fungi</taxon>
        <taxon>Fungi incertae sedis</taxon>
        <taxon>Mucoromycota</taxon>
        <taxon>Glomeromycotina</taxon>
        <taxon>Glomeromycetes</taxon>
        <taxon>Diversisporales</taxon>
        <taxon>Gigasporaceae</taxon>
        <taxon>Racocetra</taxon>
    </lineage>
</organism>
<gene>
    <name evidence="1" type="ORF">RPERSI_LOCUS33214</name>
</gene>
<reference evidence="1" key="1">
    <citation type="submission" date="2021-06" db="EMBL/GenBank/DDBJ databases">
        <authorList>
            <person name="Kallberg Y."/>
            <person name="Tangrot J."/>
            <person name="Rosling A."/>
        </authorList>
    </citation>
    <scope>NUCLEOTIDE SEQUENCE</scope>
    <source>
        <strain evidence="1">MA461A</strain>
    </source>
</reference>
<comment type="caution">
    <text evidence="1">The sequence shown here is derived from an EMBL/GenBank/DDBJ whole genome shotgun (WGS) entry which is preliminary data.</text>
</comment>
<feature type="non-terminal residue" evidence="1">
    <location>
        <position position="1"/>
    </location>
</feature>
<dbReference type="Proteomes" id="UP000789920">
    <property type="component" value="Unassembled WGS sequence"/>
</dbReference>
<sequence>IKGNFRLFVKNEEQVDSKHLMYNLTLLATNGKKYQFMGFKLLTNTTVHNAYAETTTIYATIYEYKNGDETSNAGVDINRKIIGRGILRISFSDFFKQIRTFK</sequence>